<dbReference type="Proteomes" id="UP000524535">
    <property type="component" value="Unassembled WGS sequence"/>
</dbReference>
<dbReference type="CDD" id="cd08474">
    <property type="entry name" value="PBP2_CrgA_like_5"/>
    <property type="match status" value="1"/>
</dbReference>
<evidence type="ECO:0000313" key="6">
    <source>
        <dbReference type="EMBL" id="MBB4348305.1"/>
    </source>
</evidence>
<evidence type="ECO:0000313" key="10">
    <source>
        <dbReference type="Proteomes" id="UP000524535"/>
    </source>
</evidence>
<dbReference type="Gene3D" id="1.10.10.10">
    <property type="entry name" value="Winged helix-like DNA-binding domain superfamily/Winged helix DNA-binding domain"/>
    <property type="match status" value="1"/>
</dbReference>
<dbReference type="InterPro" id="IPR000847">
    <property type="entry name" value="LysR_HTH_N"/>
</dbReference>
<dbReference type="GO" id="GO:0003700">
    <property type="term" value="F:DNA-binding transcription factor activity"/>
    <property type="evidence" value="ECO:0007669"/>
    <property type="project" value="InterPro"/>
</dbReference>
<protein>
    <submittedName>
        <fullName evidence="6">DNA-binding transcriptional LysR family regulator</fullName>
    </submittedName>
</protein>
<keyword evidence="3 6" id="KW-0238">DNA-binding</keyword>
<proteinExistence type="inferred from homology"/>
<keyword evidence="2" id="KW-0805">Transcription regulation</keyword>
<evidence type="ECO:0000313" key="9">
    <source>
        <dbReference type="Proteomes" id="UP000520770"/>
    </source>
</evidence>
<evidence type="ECO:0000256" key="2">
    <source>
        <dbReference type="ARBA" id="ARBA00023015"/>
    </source>
</evidence>
<dbReference type="Proteomes" id="UP000576087">
    <property type="component" value="Unassembled WGS sequence"/>
</dbReference>
<dbReference type="EMBL" id="JACIGY010000002">
    <property type="protein sequence ID" value="MBB4411541.1"/>
    <property type="molecule type" value="Genomic_DNA"/>
</dbReference>
<evidence type="ECO:0000256" key="1">
    <source>
        <dbReference type="ARBA" id="ARBA00009437"/>
    </source>
</evidence>
<keyword evidence="10" id="KW-1185">Reference proteome</keyword>
<dbReference type="FunFam" id="1.10.10.10:FF:000001">
    <property type="entry name" value="LysR family transcriptional regulator"/>
    <property type="match status" value="1"/>
</dbReference>
<dbReference type="PANTHER" id="PTHR30537:SF1">
    <property type="entry name" value="HTH-TYPE TRANSCRIPTIONAL REGULATOR PGRR"/>
    <property type="match status" value="1"/>
</dbReference>
<evidence type="ECO:0000259" key="5">
    <source>
        <dbReference type="PROSITE" id="PS50931"/>
    </source>
</evidence>
<dbReference type="SUPFAM" id="SSF46785">
    <property type="entry name" value="Winged helix' DNA-binding domain"/>
    <property type="match status" value="1"/>
</dbReference>
<gene>
    <name evidence="7" type="ORF">GGE31_002046</name>
    <name evidence="6" type="ORF">GGE33_002047</name>
    <name evidence="8" type="ORF">GGE35_002047</name>
</gene>
<dbReference type="GO" id="GO:0006351">
    <property type="term" value="P:DNA-templated transcription"/>
    <property type="evidence" value="ECO:0007669"/>
    <property type="project" value="TreeGrafter"/>
</dbReference>
<evidence type="ECO:0000313" key="7">
    <source>
        <dbReference type="EMBL" id="MBB4411541.1"/>
    </source>
</evidence>
<sequence length="316" mass="35268">MAIFSPTDLSPFLALARHKSFRRAADELGCTPSALSHSLKALEERLDVRLFNRTTRSVALTEAGERLLSRVAPAFRDIEDALDDLNNFRGTPVGRLRINASRPSARMVLLPLVARFLEAHPRVGIEIVINNELVDMVSEGFDAGVRFGEIIAQDMIAVPIGPRQRTAIVATPDFFEKHPKPVTPEQLKSLPCIGFRFGTGRLYAWEFERGGVELSVEVDGALVLDDQDMMVDAALAGAGIAFTFEDQVKDLVSDGRLTRMLEDWCPYYSGFYLYYPSRRQMPAALRAFVDFVRRTETGNPHDTRQTRIIAADSSYS</sequence>
<evidence type="ECO:0000256" key="3">
    <source>
        <dbReference type="ARBA" id="ARBA00023125"/>
    </source>
</evidence>
<dbReference type="EMBL" id="JACIGW010000002">
    <property type="protein sequence ID" value="MBB4348305.1"/>
    <property type="molecule type" value="Genomic_DNA"/>
</dbReference>
<dbReference type="SUPFAM" id="SSF53850">
    <property type="entry name" value="Periplasmic binding protein-like II"/>
    <property type="match status" value="1"/>
</dbReference>
<dbReference type="Proteomes" id="UP000520770">
    <property type="component" value="Unassembled WGS sequence"/>
</dbReference>
<dbReference type="Pfam" id="PF03466">
    <property type="entry name" value="LysR_substrate"/>
    <property type="match status" value="1"/>
</dbReference>
<reference evidence="9 10" key="1">
    <citation type="submission" date="2020-08" db="EMBL/GenBank/DDBJ databases">
        <title>Genomic Encyclopedia of Type Strains, Phase IV (KMG-V): Genome sequencing to study the core and pangenomes of soil and plant-associated prokaryotes.</title>
        <authorList>
            <person name="Whitman W."/>
        </authorList>
    </citation>
    <scope>NUCLEOTIDE SEQUENCE [LARGE SCALE GENOMIC DNA]</scope>
    <source>
        <strain evidence="7 10">SEMIA 444</strain>
        <strain evidence="6 9">SEMIA 448</strain>
        <strain evidence="8 11">SEMIA 452</strain>
    </source>
</reference>
<accession>A0A7W6WPS3</accession>
<dbReference type="InterPro" id="IPR058163">
    <property type="entry name" value="LysR-type_TF_proteobact-type"/>
</dbReference>
<name>A0A7W6WPS3_9HYPH</name>
<evidence type="ECO:0000256" key="4">
    <source>
        <dbReference type="ARBA" id="ARBA00023163"/>
    </source>
</evidence>
<dbReference type="GO" id="GO:0043565">
    <property type="term" value="F:sequence-specific DNA binding"/>
    <property type="evidence" value="ECO:0007669"/>
    <property type="project" value="TreeGrafter"/>
</dbReference>
<dbReference type="InterPro" id="IPR005119">
    <property type="entry name" value="LysR_subst-bd"/>
</dbReference>
<evidence type="ECO:0000313" key="11">
    <source>
        <dbReference type="Proteomes" id="UP000576087"/>
    </source>
</evidence>
<dbReference type="InterPro" id="IPR036388">
    <property type="entry name" value="WH-like_DNA-bd_sf"/>
</dbReference>
<dbReference type="InterPro" id="IPR036390">
    <property type="entry name" value="WH_DNA-bd_sf"/>
</dbReference>
<evidence type="ECO:0000313" key="8">
    <source>
        <dbReference type="EMBL" id="MBB4446231.1"/>
    </source>
</evidence>
<comment type="caution">
    <text evidence="6">The sequence shown here is derived from an EMBL/GenBank/DDBJ whole genome shotgun (WGS) entry which is preliminary data.</text>
</comment>
<feature type="domain" description="HTH lysR-type" evidence="5">
    <location>
        <begin position="4"/>
        <end position="61"/>
    </location>
</feature>
<dbReference type="Gene3D" id="3.40.190.290">
    <property type="match status" value="1"/>
</dbReference>
<dbReference type="RefSeq" id="WP_183822810.1">
    <property type="nucleotide sequence ID" value="NZ_JACIGW010000002.1"/>
</dbReference>
<dbReference type="PANTHER" id="PTHR30537">
    <property type="entry name" value="HTH-TYPE TRANSCRIPTIONAL REGULATOR"/>
    <property type="match status" value="1"/>
</dbReference>
<dbReference type="PROSITE" id="PS50931">
    <property type="entry name" value="HTH_LYSR"/>
    <property type="match status" value="1"/>
</dbReference>
<keyword evidence="4" id="KW-0804">Transcription</keyword>
<dbReference type="EMBL" id="JACIHM010000002">
    <property type="protein sequence ID" value="MBB4446231.1"/>
    <property type="molecule type" value="Genomic_DNA"/>
</dbReference>
<dbReference type="Pfam" id="PF00126">
    <property type="entry name" value="HTH_1"/>
    <property type="match status" value="1"/>
</dbReference>
<comment type="similarity">
    <text evidence="1">Belongs to the LysR transcriptional regulatory family.</text>
</comment>
<dbReference type="AlphaFoldDB" id="A0A7W6WPS3"/>
<organism evidence="6 9">
    <name type="scientific">Aliirhizobium cellulosilyticum</name>
    <dbReference type="NCBI Taxonomy" id="393664"/>
    <lineage>
        <taxon>Bacteria</taxon>
        <taxon>Pseudomonadati</taxon>
        <taxon>Pseudomonadota</taxon>
        <taxon>Alphaproteobacteria</taxon>
        <taxon>Hyphomicrobiales</taxon>
        <taxon>Rhizobiaceae</taxon>
        <taxon>Aliirhizobium</taxon>
    </lineage>
</organism>